<evidence type="ECO:0000256" key="7">
    <source>
        <dbReference type="SAM" id="Phobius"/>
    </source>
</evidence>
<dbReference type="AlphaFoldDB" id="A0A0F8V5B1"/>
<dbReference type="InterPro" id="IPR011701">
    <property type="entry name" value="MFS"/>
</dbReference>
<dbReference type="EMBL" id="JZBS01000191">
    <property type="protein sequence ID" value="KKK26953.1"/>
    <property type="molecule type" value="Genomic_DNA"/>
</dbReference>
<dbReference type="Proteomes" id="UP000034291">
    <property type="component" value="Unassembled WGS sequence"/>
</dbReference>
<feature type="transmembrane region" description="Helical" evidence="7">
    <location>
        <begin position="168"/>
        <end position="191"/>
    </location>
</feature>
<dbReference type="Pfam" id="PF07690">
    <property type="entry name" value="MFS_1"/>
    <property type="match status" value="1"/>
</dbReference>
<accession>A0A0F8V5B1</accession>
<dbReference type="InterPro" id="IPR042099">
    <property type="entry name" value="ANL_N_sf"/>
</dbReference>
<gene>
    <name evidence="9" type="ORF">ARAM_004354</name>
</gene>
<evidence type="ECO:0000256" key="1">
    <source>
        <dbReference type="ARBA" id="ARBA00004141"/>
    </source>
</evidence>
<dbReference type="Gene3D" id="3.40.50.12780">
    <property type="entry name" value="N-terminal domain of ligase-like"/>
    <property type="match status" value="1"/>
</dbReference>
<dbReference type="GO" id="GO:0022857">
    <property type="term" value="F:transmembrane transporter activity"/>
    <property type="evidence" value="ECO:0007669"/>
    <property type="project" value="InterPro"/>
</dbReference>
<evidence type="ECO:0000256" key="3">
    <source>
        <dbReference type="ARBA" id="ARBA00022692"/>
    </source>
</evidence>
<dbReference type="InterPro" id="IPR036259">
    <property type="entry name" value="MFS_trans_sf"/>
</dbReference>
<feature type="transmembrane region" description="Helical" evidence="7">
    <location>
        <begin position="266"/>
        <end position="291"/>
    </location>
</feature>
<proteinExistence type="inferred from homology"/>
<protein>
    <recommendedName>
        <fullName evidence="8">Major facilitator superfamily (MFS) profile domain-containing protein</fullName>
    </recommendedName>
</protein>
<dbReference type="SUPFAM" id="SSF56801">
    <property type="entry name" value="Acetyl-CoA synthetase-like"/>
    <property type="match status" value="1"/>
</dbReference>
<dbReference type="PANTHER" id="PTHR23502:SF68">
    <property type="entry name" value="MULTIDRUG TRANSPORTER, PUTATIVE (AFU_ORTHOLOGUE AFUA_3G01120)-RELATED"/>
    <property type="match status" value="1"/>
</dbReference>
<dbReference type="PROSITE" id="PS50850">
    <property type="entry name" value="MFS"/>
    <property type="match status" value="1"/>
</dbReference>
<evidence type="ECO:0000256" key="4">
    <source>
        <dbReference type="ARBA" id="ARBA00022989"/>
    </source>
</evidence>
<evidence type="ECO:0000259" key="8">
    <source>
        <dbReference type="PROSITE" id="PS50850"/>
    </source>
</evidence>
<comment type="similarity">
    <text evidence="2">Belongs to the major facilitator superfamily.</text>
</comment>
<comment type="caution">
    <text evidence="9">The sequence shown here is derived from an EMBL/GenBank/DDBJ whole genome shotgun (WGS) entry which is preliminary data.</text>
</comment>
<feature type="transmembrane region" description="Helical" evidence="7">
    <location>
        <begin position="43"/>
        <end position="64"/>
    </location>
</feature>
<feature type="domain" description="Major facilitator superfamily (MFS) profile" evidence="8">
    <location>
        <begin position="42"/>
        <end position="461"/>
    </location>
</feature>
<feature type="transmembrane region" description="Helical" evidence="7">
    <location>
        <begin position="410"/>
        <end position="432"/>
    </location>
</feature>
<keyword evidence="3 7" id="KW-0812">Transmembrane</keyword>
<evidence type="ECO:0000256" key="6">
    <source>
        <dbReference type="SAM" id="MobiDB-lite"/>
    </source>
</evidence>
<dbReference type="InterPro" id="IPR020846">
    <property type="entry name" value="MFS_dom"/>
</dbReference>
<feature type="transmembrane region" description="Helical" evidence="7">
    <location>
        <begin position="438"/>
        <end position="455"/>
    </location>
</feature>
<feature type="compositionally biased region" description="Basic and acidic residues" evidence="6">
    <location>
        <begin position="1"/>
        <end position="22"/>
    </location>
</feature>
<feature type="transmembrane region" description="Helical" evidence="7">
    <location>
        <begin position="375"/>
        <end position="398"/>
    </location>
</feature>
<dbReference type="STRING" id="308745.A0A0F8V5B1"/>
<keyword evidence="10" id="KW-1185">Reference proteome</keyword>
<dbReference type="CDD" id="cd17323">
    <property type="entry name" value="MFS_Tpo1_MDR_like"/>
    <property type="match status" value="1"/>
</dbReference>
<dbReference type="GO" id="GO:0016020">
    <property type="term" value="C:membrane"/>
    <property type="evidence" value="ECO:0007669"/>
    <property type="project" value="UniProtKB-SubCell"/>
</dbReference>
<dbReference type="Gene3D" id="1.20.1250.20">
    <property type="entry name" value="MFS general substrate transporter like domains"/>
    <property type="match status" value="1"/>
</dbReference>
<feature type="region of interest" description="Disordered" evidence="6">
    <location>
        <begin position="1"/>
        <end position="29"/>
    </location>
</feature>
<dbReference type="InterPro" id="IPR045851">
    <property type="entry name" value="AMP-bd_C_sf"/>
</dbReference>
<evidence type="ECO:0000256" key="2">
    <source>
        <dbReference type="ARBA" id="ARBA00008335"/>
    </source>
</evidence>
<evidence type="ECO:0000256" key="5">
    <source>
        <dbReference type="ARBA" id="ARBA00023136"/>
    </source>
</evidence>
<evidence type="ECO:0000313" key="10">
    <source>
        <dbReference type="Proteomes" id="UP000034291"/>
    </source>
</evidence>
<feature type="transmembrane region" description="Helical" evidence="7">
    <location>
        <begin position="311"/>
        <end position="330"/>
    </location>
</feature>
<comment type="subcellular location">
    <subcellularLocation>
        <location evidence="1">Membrane</location>
        <topology evidence="1">Multi-pass membrane protein</topology>
    </subcellularLocation>
</comment>
<dbReference type="SUPFAM" id="SSF103473">
    <property type="entry name" value="MFS general substrate transporter"/>
    <property type="match status" value="1"/>
</dbReference>
<keyword evidence="4 7" id="KW-1133">Transmembrane helix</keyword>
<evidence type="ECO:0000313" key="9">
    <source>
        <dbReference type="EMBL" id="KKK26953.1"/>
    </source>
</evidence>
<dbReference type="Gene3D" id="3.30.300.30">
    <property type="match status" value="1"/>
</dbReference>
<name>A0A0F8V5B1_9EURO</name>
<feature type="transmembrane region" description="Helical" evidence="7">
    <location>
        <begin position="350"/>
        <end position="369"/>
    </location>
</feature>
<reference evidence="9 10" key="1">
    <citation type="submission" date="2015-02" db="EMBL/GenBank/DDBJ databases">
        <title>Draft Genome Sequences of Two Closely-Related Aflatoxigenic Aspergillus Species Obtained from the Cote d'Ivoire.</title>
        <authorList>
            <person name="Moore G.G."/>
            <person name="Beltz S.B."/>
            <person name="Mack B.M."/>
        </authorList>
    </citation>
    <scope>NUCLEOTIDE SEQUENCE [LARGE SCALE GENOMIC DNA]</scope>
    <source>
        <strain evidence="9 10">SRRC1468</strain>
    </source>
</reference>
<dbReference type="PANTHER" id="PTHR23502">
    <property type="entry name" value="MAJOR FACILITATOR SUPERFAMILY"/>
    <property type="match status" value="1"/>
</dbReference>
<keyword evidence="5 7" id="KW-0472">Membrane</keyword>
<feature type="transmembrane region" description="Helical" evidence="7">
    <location>
        <begin position="134"/>
        <end position="156"/>
    </location>
</feature>
<feature type="transmembrane region" description="Helical" evidence="7">
    <location>
        <begin position="76"/>
        <end position="97"/>
    </location>
</feature>
<dbReference type="OrthoDB" id="5296287at2759"/>
<dbReference type="FunFam" id="1.20.1250.20:FF:000011">
    <property type="entry name" value="MFS multidrug transporter, putative"/>
    <property type="match status" value="1"/>
</dbReference>
<sequence>MSSIEDTEKAKRNVPAEEKVDWDGPDDPENPMNWPKYKQMRQLVLMALNTFITPLASSMFAPGVQGVMGDFHSTDSMLASFVVSVYVLGYVVGPFIVAPLAELYGRVPVYHGCNVLFLVFTIACAVAQSLPQLIVFRLLAGVAGVCPLTIGSGTVADMIVAEKRAGFMAVWAMGPILGPIVGPVAGGFLAQAEGWRWVFWVIAITTAVIGIGCLVSYRESYAPVLLERKAARLRKETGNPRLRSVYDHGRLPREVFTDAFTRPIKLLFLSPIVFLFSLFAAVSYGYLYLMFTTLTGIFESTYGFSPSLAGLAYLGFGVGSFIGLIISGIIGNKIAASHTARGIFRPESRLPPMVFGSWAIPIGLFWYGWSAYAKVHWIVPIIGTGVFAVGLMTVFMAANTYLVDSYLLHAASVTAANTALRSLAGAVLPLAGPSMYEALGLGWGNSVLAFIALAIHDRDPQANAESFDSDGWFRTGDIAYCDAGTKKWYIVDRKKELIKVRGFQVVPPELEAVLLSHPQIVDAVVIGVRGVLPERELPRALAKYKALTGGVRVLAVIPKNASGKILKTLLREESQKEFRDGKAKM</sequence>
<organism evidence="9 10">
    <name type="scientific">Aspergillus rambellii</name>
    <dbReference type="NCBI Taxonomy" id="308745"/>
    <lineage>
        <taxon>Eukaryota</taxon>
        <taxon>Fungi</taxon>
        <taxon>Dikarya</taxon>
        <taxon>Ascomycota</taxon>
        <taxon>Pezizomycotina</taxon>
        <taxon>Eurotiomycetes</taxon>
        <taxon>Eurotiomycetidae</taxon>
        <taxon>Eurotiales</taxon>
        <taxon>Aspergillaceae</taxon>
        <taxon>Aspergillus</taxon>
        <taxon>Aspergillus subgen. Nidulantes</taxon>
    </lineage>
</organism>
<feature type="transmembrane region" description="Helical" evidence="7">
    <location>
        <begin position="109"/>
        <end position="128"/>
    </location>
</feature>
<feature type="transmembrane region" description="Helical" evidence="7">
    <location>
        <begin position="197"/>
        <end position="217"/>
    </location>
</feature>